<dbReference type="PANTHER" id="PTHR43821">
    <property type="entry name" value="NAD(P)H NITROREDUCTASE YDJA-RELATED"/>
    <property type="match status" value="1"/>
</dbReference>
<keyword evidence="11" id="KW-1185">Reference proteome</keyword>
<keyword evidence="2 7" id="KW-0285">Flavoprotein</keyword>
<dbReference type="EMBL" id="JAFCNB010000008">
    <property type="protein sequence ID" value="MBP2705468.1"/>
    <property type="molecule type" value="Genomic_DNA"/>
</dbReference>
<evidence type="ECO:0000256" key="7">
    <source>
        <dbReference type="PIRNR" id="PIRNR000232"/>
    </source>
</evidence>
<evidence type="ECO:0000256" key="3">
    <source>
        <dbReference type="ARBA" id="ARBA00022643"/>
    </source>
</evidence>
<evidence type="ECO:0000256" key="2">
    <source>
        <dbReference type="ARBA" id="ARBA00022630"/>
    </source>
</evidence>
<keyword evidence="5 7" id="KW-0560">Oxidoreductase</keyword>
<dbReference type="InterPro" id="IPR026021">
    <property type="entry name" value="YdjA-like"/>
</dbReference>
<dbReference type="InterPro" id="IPR029479">
    <property type="entry name" value="Nitroreductase"/>
</dbReference>
<dbReference type="Pfam" id="PF00881">
    <property type="entry name" value="Nitroreductase"/>
    <property type="match status" value="1"/>
</dbReference>
<evidence type="ECO:0000313" key="11">
    <source>
        <dbReference type="Proteomes" id="UP000674234"/>
    </source>
</evidence>
<dbReference type="Proteomes" id="UP000674234">
    <property type="component" value="Unassembled WGS sequence"/>
</dbReference>
<name>A0A940WM19_9ACTN</name>
<dbReference type="AlphaFoldDB" id="A0A940WM19"/>
<comment type="caution">
    <text evidence="10">The sequence shown here is derived from an EMBL/GenBank/DDBJ whole genome shotgun (WGS) entry which is preliminary data.</text>
</comment>
<evidence type="ECO:0000256" key="5">
    <source>
        <dbReference type="ARBA" id="ARBA00023002"/>
    </source>
</evidence>
<dbReference type="InterPro" id="IPR000415">
    <property type="entry name" value="Nitroreductase-like"/>
</dbReference>
<proteinExistence type="inferred from homology"/>
<reference evidence="10" key="1">
    <citation type="submission" date="2021-02" db="EMBL/GenBank/DDBJ databases">
        <title>Draft genome sequence of Microbispora sp. RL4-1S isolated from rice leaves in Thailand.</title>
        <authorList>
            <person name="Muangham S."/>
            <person name="Duangmal K."/>
        </authorList>
    </citation>
    <scope>NUCLEOTIDE SEQUENCE</scope>
    <source>
        <strain evidence="10">RL4-1S</strain>
    </source>
</reference>
<evidence type="ECO:0000256" key="1">
    <source>
        <dbReference type="ARBA" id="ARBA00007118"/>
    </source>
</evidence>
<feature type="binding site" evidence="8">
    <location>
        <position position="45"/>
    </location>
    <ligand>
        <name>FMN</name>
        <dbReference type="ChEBI" id="CHEBI:58210"/>
        <note>ligand shared between dimeric partners</note>
    </ligand>
</feature>
<evidence type="ECO:0000259" key="9">
    <source>
        <dbReference type="Pfam" id="PF00881"/>
    </source>
</evidence>
<feature type="binding site" description="in other chain" evidence="8">
    <location>
        <begin position="126"/>
        <end position="128"/>
    </location>
    <ligand>
        <name>FMN</name>
        <dbReference type="ChEBI" id="CHEBI:58210"/>
        <note>ligand shared between dimeric partners</note>
    </ligand>
</feature>
<comment type="similarity">
    <text evidence="1 7">Belongs to the nitroreductase family.</text>
</comment>
<gene>
    <name evidence="10" type="ORF">JOL79_16780</name>
</gene>
<dbReference type="Gene3D" id="3.40.109.10">
    <property type="entry name" value="NADH Oxidase"/>
    <property type="match status" value="1"/>
</dbReference>
<dbReference type="PIRSF" id="PIRSF000232">
    <property type="entry name" value="YdjA"/>
    <property type="match status" value="1"/>
</dbReference>
<keyword evidence="6 7" id="KW-0520">NAD</keyword>
<organism evidence="10 11">
    <name type="scientific">Microbispora oryzae</name>
    <dbReference type="NCBI Taxonomy" id="2806554"/>
    <lineage>
        <taxon>Bacteria</taxon>
        <taxon>Bacillati</taxon>
        <taxon>Actinomycetota</taxon>
        <taxon>Actinomycetes</taxon>
        <taxon>Streptosporangiales</taxon>
        <taxon>Streptosporangiaceae</taxon>
        <taxon>Microbispora</taxon>
    </lineage>
</organism>
<evidence type="ECO:0000313" key="10">
    <source>
        <dbReference type="EMBL" id="MBP2705468.1"/>
    </source>
</evidence>
<accession>A0A940WM19</accession>
<dbReference type="SUPFAM" id="SSF55469">
    <property type="entry name" value="FMN-dependent nitroreductase-like"/>
    <property type="match status" value="1"/>
</dbReference>
<evidence type="ECO:0000256" key="4">
    <source>
        <dbReference type="ARBA" id="ARBA00022857"/>
    </source>
</evidence>
<dbReference type="GO" id="GO:0016491">
    <property type="term" value="F:oxidoreductase activity"/>
    <property type="evidence" value="ECO:0007669"/>
    <property type="project" value="UniProtKB-UniRule"/>
</dbReference>
<protein>
    <recommendedName>
        <fullName evidence="7">Putative NAD(P)H nitroreductase</fullName>
        <ecNumber evidence="7">1.-.-.-</ecNumber>
    </recommendedName>
</protein>
<comment type="cofactor">
    <cofactor evidence="8">
        <name>FMN</name>
        <dbReference type="ChEBI" id="CHEBI:58210"/>
    </cofactor>
    <text evidence="8">Binds 1 FMN per subunit.</text>
</comment>
<dbReference type="InterPro" id="IPR052530">
    <property type="entry name" value="NAD(P)H_nitroreductase"/>
</dbReference>
<sequence>MSATPEMSVHQAVRSRCGGGRLLDEAPGDDDLVRLTGLAMNSPDHAALRPWRLIALRDDARKLLGEAMAEAGGDAAKPLRAPLLVAIVLVPREHPKVPEWEQLAAATCVVAMLSLLLHAEGWAAKWRTGPLLDAASVRAALRITGSERLLGFLYVGRPDPGAHRPPRPVTDPLAHLEFA</sequence>
<dbReference type="EC" id="1.-.-.-" evidence="7"/>
<keyword evidence="3 7" id="KW-0288">FMN</keyword>
<dbReference type="PANTHER" id="PTHR43821:SF1">
    <property type="entry name" value="NAD(P)H NITROREDUCTASE YDJA-RELATED"/>
    <property type="match status" value="1"/>
</dbReference>
<dbReference type="RefSeq" id="WP_210156751.1">
    <property type="nucleotide sequence ID" value="NZ_JAFCNB010000008.1"/>
</dbReference>
<feature type="domain" description="Nitroreductase" evidence="9">
    <location>
        <begin position="24"/>
        <end position="157"/>
    </location>
</feature>
<evidence type="ECO:0000256" key="6">
    <source>
        <dbReference type="ARBA" id="ARBA00023027"/>
    </source>
</evidence>
<keyword evidence="4 7" id="KW-0521">NADP</keyword>
<evidence type="ECO:0000256" key="8">
    <source>
        <dbReference type="PIRSR" id="PIRSR000232-1"/>
    </source>
</evidence>